<keyword evidence="1" id="KW-0812">Transmembrane</keyword>
<feature type="transmembrane region" description="Helical" evidence="1">
    <location>
        <begin position="21"/>
        <end position="48"/>
    </location>
</feature>
<comment type="caution">
    <text evidence="2">The sequence shown here is derived from an EMBL/GenBank/DDBJ whole genome shotgun (WGS) entry which is preliminary data.</text>
</comment>
<keyword evidence="1" id="KW-1133">Transmembrane helix</keyword>
<gene>
    <name evidence="2" type="ORF">EXW74_02080</name>
</gene>
<dbReference type="EMBL" id="SHGT01000006">
    <property type="protein sequence ID" value="TAA14773.1"/>
    <property type="molecule type" value="Genomic_DNA"/>
</dbReference>
<keyword evidence="1" id="KW-0472">Membrane</keyword>
<dbReference type="RefSeq" id="WP_130554487.1">
    <property type="nucleotide sequence ID" value="NZ_SHGT01000006.1"/>
</dbReference>
<sequence>MGYKYRNYHRHGKKNSGITILLVLLAISFIMSFWYILLPLGLLIGYVYKRDAIHRFLNSDQIKRIQTLIFSIRSGYEKHQELLAEKGENQSVLQLRKRLLGQLFELDQLYQKVGKYLDTYASKEAVDTLQLKYQLKLPETKVEKETSEQVSPSGGKVMDEKAMISEIAPEILETYCNIQRDNLVILEKLENTSDKKEELTAIHEANMQRFNDILQGYVKIKKSPKDYFNAEERLTQAKLAMESFDKDLDDTIKQFNEADMKDFEVSLRMMKREEE</sequence>
<accession>A0A4Q8L3N2</accession>
<protein>
    <recommendedName>
        <fullName evidence="4">5-bromo-4-chloroindolyl phosphate hydrolysis protein</fullName>
    </recommendedName>
</protein>
<evidence type="ECO:0008006" key="4">
    <source>
        <dbReference type="Google" id="ProtNLM"/>
    </source>
</evidence>
<dbReference type="OrthoDB" id="2236717at2"/>
<evidence type="ECO:0000313" key="3">
    <source>
        <dbReference type="Proteomes" id="UP000291525"/>
    </source>
</evidence>
<organism evidence="2 3">
    <name type="scientific">Streptococcus parasuis</name>
    <dbReference type="NCBI Taxonomy" id="1501662"/>
    <lineage>
        <taxon>Bacteria</taxon>
        <taxon>Bacillati</taxon>
        <taxon>Bacillota</taxon>
        <taxon>Bacilli</taxon>
        <taxon>Lactobacillales</taxon>
        <taxon>Streptococcaceae</taxon>
        <taxon>Streptococcus</taxon>
    </lineage>
</organism>
<evidence type="ECO:0000313" key="2">
    <source>
        <dbReference type="EMBL" id="TAA14773.1"/>
    </source>
</evidence>
<evidence type="ECO:0000256" key="1">
    <source>
        <dbReference type="SAM" id="Phobius"/>
    </source>
</evidence>
<reference evidence="2 3" key="1">
    <citation type="submission" date="2019-02" db="EMBL/GenBank/DDBJ databases">
        <title>First genome of the species Streptococcus parasuis.</title>
        <authorList>
            <person name="Stevens M.J.A."/>
            <person name="Stephan R."/>
        </authorList>
    </citation>
    <scope>NUCLEOTIDE SEQUENCE [LARGE SCALE GENOMIC DNA]</scope>
    <source>
        <strain evidence="2 3">4253</strain>
    </source>
</reference>
<proteinExistence type="predicted"/>
<dbReference type="AlphaFoldDB" id="A0A4Q8L3N2"/>
<dbReference type="Proteomes" id="UP000291525">
    <property type="component" value="Unassembled WGS sequence"/>
</dbReference>
<name>A0A4Q8L3N2_9STRE</name>